<comment type="caution">
    <text evidence="4">The sequence shown here is derived from an EMBL/GenBank/DDBJ whole genome shotgun (WGS) entry which is preliminary data.</text>
</comment>
<keyword evidence="5" id="KW-1185">Reference proteome</keyword>
<dbReference type="SUPFAM" id="SSF54160">
    <property type="entry name" value="Chromo domain-like"/>
    <property type="match status" value="2"/>
</dbReference>
<dbReference type="Pfam" id="PF00385">
    <property type="entry name" value="Chromo"/>
    <property type="match status" value="1"/>
</dbReference>
<dbReference type="CDD" id="cd00024">
    <property type="entry name" value="CD_CSD"/>
    <property type="match status" value="1"/>
</dbReference>
<feature type="compositionally biased region" description="Basic and acidic residues" evidence="2">
    <location>
        <begin position="44"/>
        <end position="57"/>
    </location>
</feature>
<protein>
    <recommendedName>
        <fullName evidence="3">Chromo domain-containing protein</fullName>
    </recommendedName>
</protein>
<accession>A0A9P8VPA9</accession>
<feature type="region of interest" description="Disordered" evidence="2">
    <location>
        <begin position="1"/>
        <end position="57"/>
    </location>
</feature>
<dbReference type="InterPro" id="IPR016197">
    <property type="entry name" value="Chromo-like_dom_sf"/>
</dbReference>
<reference evidence="4 5" key="1">
    <citation type="journal article" date="2021" name="Nat. Commun.">
        <title>Genetic determinants of endophytism in the Arabidopsis root mycobiome.</title>
        <authorList>
            <person name="Mesny F."/>
            <person name="Miyauchi S."/>
            <person name="Thiergart T."/>
            <person name="Pickel B."/>
            <person name="Atanasova L."/>
            <person name="Karlsson M."/>
            <person name="Huettel B."/>
            <person name="Barry K.W."/>
            <person name="Haridas S."/>
            <person name="Chen C."/>
            <person name="Bauer D."/>
            <person name="Andreopoulos W."/>
            <person name="Pangilinan J."/>
            <person name="LaButti K."/>
            <person name="Riley R."/>
            <person name="Lipzen A."/>
            <person name="Clum A."/>
            <person name="Drula E."/>
            <person name="Henrissat B."/>
            <person name="Kohler A."/>
            <person name="Grigoriev I.V."/>
            <person name="Martin F.M."/>
            <person name="Hacquard S."/>
        </authorList>
    </citation>
    <scope>NUCLEOTIDE SEQUENCE [LARGE SCALE GENOMIC DNA]</scope>
    <source>
        <strain evidence="4 5">MPI-CAGE-CH-0241</strain>
    </source>
</reference>
<dbReference type="Proteomes" id="UP000777438">
    <property type="component" value="Unassembled WGS sequence"/>
</dbReference>
<gene>
    <name evidence="4" type="ORF">B0T10DRAFT_417981</name>
</gene>
<dbReference type="EMBL" id="JAGPYM010000064">
    <property type="protein sequence ID" value="KAH6869888.1"/>
    <property type="molecule type" value="Genomic_DNA"/>
</dbReference>
<sequence length="188" mass="22016">MDSGKGRRHLEGKKHKKKSAGRKNKRKPENPEEPTDADNATKLAEPEEKRNDIEDPRYEAEKILGHRIKNETEVELMVKWTSCSEPTLVDESTFQQDCPHVLYHYWKTTGTREKATGINSLFHAFRILDWRAKGKLLFLVQWVGYPPEDSTWELAWRVKAFAEEMHMKYLETHPAARVAWEKKNQTKA</sequence>
<feature type="compositionally biased region" description="Basic residues" evidence="2">
    <location>
        <begin position="1"/>
        <end position="26"/>
    </location>
</feature>
<dbReference type="Gene3D" id="2.40.50.40">
    <property type="match status" value="2"/>
</dbReference>
<evidence type="ECO:0000256" key="2">
    <source>
        <dbReference type="SAM" id="MobiDB-lite"/>
    </source>
</evidence>
<evidence type="ECO:0000256" key="1">
    <source>
        <dbReference type="ARBA" id="ARBA00011353"/>
    </source>
</evidence>
<dbReference type="InterPro" id="IPR023780">
    <property type="entry name" value="Chromo_domain"/>
</dbReference>
<dbReference type="PROSITE" id="PS50013">
    <property type="entry name" value="CHROMO_2"/>
    <property type="match status" value="1"/>
</dbReference>
<name>A0A9P8VPA9_9HYPO</name>
<evidence type="ECO:0000313" key="4">
    <source>
        <dbReference type="EMBL" id="KAH6869888.1"/>
    </source>
</evidence>
<dbReference type="AlphaFoldDB" id="A0A9P8VPA9"/>
<dbReference type="InterPro" id="IPR000953">
    <property type="entry name" value="Chromo/chromo_shadow_dom"/>
</dbReference>
<evidence type="ECO:0000259" key="3">
    <source>
        <dbReference type="PROSITE" id="PS50013"/>
    </source>
</evidence>
<dbReference type="SMART" id="SM00298">
    <property type="entry name" value="CHROMO"/>
    <property type="match status" value="2"/>
</dbReference>
<dbReference type="OrthoDB" id="433924at2759"/>
<organism evidence="4 5">
    <name type="scientific">Thelonectria olida</name>
    <dbReference type="NCBI Taxonomy" id="1576542"/>
    <lineage>
        <taxon>Eukaryota</taxon>
        <taxon>Fungi</taxon>
        <taxon>Dikarya</taxon>
        <taxon>Ascomycota</taxon>
        <taxon>Pezizomycotina</taxon>
        <taxon>Sordariomycetes</taxon>
        <taxon>Hypocreomycetidae</taxon>
        <taxon>Hypocreales</taxon>
        <taxon>Nectriaceae</taxon>
        <taxon>Thelonectria</taxon>
    </lineage>
</organism>
<evidence type="ECO:0000313" key="5">
    <source>
        <dbReference type="Proteomes" id="UP000777438"/>
    </source>
</evidence>
<comment type="subunit">
    <text evidence="1">Component of the NuA4 histone acetyltransferase complex.</text>
</comment>
<feature type="domain" description="Chromo" evidence="3">
    <location>
        <begin position="58"/>
        <end position="181"/>
    </location>
</feature>
<proteinExistence type="predicted"/>
<dbReference type="GO" id="GO:0006338">
    <property type="term" value="P:chromatin remodeling"/>
    <property type="evidence" value="ECO:0007669"/>
    <property type="project" value="UniProtKB-ARBA"/>
</dbReference>